<feature type="transmembrane region" description="Helical" evidence="1">
    <location>
        <begin position="305"/>
        <end position="327"/>
    </location>
</feature>
<protein>
    <submittedName>
        <fullName evidence="3">Uncharacterized protein</fullName>
    </submittedName>
</protein>
<evidence type="ECO:0000313" key="3">
    <source>
        <dbReference type="EMBL" id="GAA0945658.1"/>
    </source>
</evidence>
<evidence type="ECO:0000313" key="4">
    <source>
        <dbReference type="Proteomes" id="UP001500542"/>
    </source>
</evidence>
<feature type="transmembrane region" description="Helical" evidence="1">
    <location>
        <begin position="230"/>
        <end position="248"/>
    </location>
</feature>
<accession>A0ABP4B3U0</accession>
<evidence type="ECO:0000256" key="2">
    <source>
        <dbReference type="SAM" id="SignalP"/>
    </source>
</evidence>
<dbReference type="RefSeq" id="WP_343972144.1">
    <property type="nucleotide sequence ID" value="NZ_BAAAHK010000009.1"/>
</dbReference>
<name>A0ABP4B3U0_9ACTN</name>
<sequence>MAAMTAALAFCTPLVALAATSANDYAATRAVLLAWSPPSSNGSSWAVRDRRAAPLDEKAKGCRSQLVARWTNKPNQQLAVIWDWCRREGDAVTNVSLVEATAGVAPAHVLVHGADRAHRNANGSLRRTWAEGRSVYNIIITCQGVVQCEAASAEMVSDLSSKVPGEVADPAGSSAIFGLLFGGPVAAWLVWLGPVRLGSRLHEESFVSSSAPPRYIDVGGVVRRARRRRFVRTVLGSVAGFCALVVVAQGTSQQWTAAGLWLVAAATLFLIRRRLPKVPLNRVTSQQRAARGVTRRLIGSSLRTVAWLAFTATVAAYLVLMAAVLAVRTGLHTIESVAARAWADGSLSAIDRFRMGLMLAADLIADEPRISLVLFAGAVLAAYGIDRLSQRLAAVSARQILAADKRPHLLYLRSFDEDSLKLRATYSRRGILNRLAIRRTRRFEEILVGYLSAFGPVIAVAPPGTRLQPIGAARASFDSDAWKASVADWSDDALAVVISATPGEVRPGYRWELDYIANGLHHSRIIAVLGPWRSGELRRRWACFLDSTVGSELFLPLRWGWVQPGGLMLTHSDTGWTAYGARRRWDWSYAMAFDAALVALHQSWLAEWAGQRRERASDTRPGLREEGSGL</sequence>
<dbReference type="Proteomes" id="UP001500542">
    <property type="component" value="Unassembled WGS sequence"/>
</dbReference>
<keyword evidence="4" id="KW-1185">Reference proteome</keyword>
<feature type="transmembrane region" description="Helical" evidence="1">
    <location>
        <begin position="254"/>
        <end position="271"/>
    </location>
</feature>
<feature type="transmembrane region" description="Helical" evidence="1">
    <location>
        <begin position="171"/>
        <end position="192"/>
    </location>
</feature>
<dbReference type="EMBL" id="BAAAHK010000009">
    <property type="protein sequence ID" value="GAA0945658.1"/>
    <property type="molecule type" value="Genomic_DNA"/>
</dbReference>
<keyword evidence="1" id="KW-1133">Transmembrane helix</keyword>
<feature type="signal peptide" evidence="2">
    <location>
        <begin position="1"/>
        <end position="18"/>
    </location>
</feature>
<reference evidence="4" key="1">
    <citation type="journal article" date="2019" name="Int. J. Syst. Evol. Microbiol.">
        <title>The Global Catalogue of Microorganisms (GCM) 10K type strain sequencing project: providing services to taxonomists for standard genome sequencing and annotation.</title>
        <authorList>
            <consortium name="The Broad Institute Genomics Platform"/>
            <consortium name="The Broad Institute Genome Sequencing Center for Infectious Disease"/>
            <person name="Wu L."/>
            <person name="Ma J."/>
        </authorList>
    </citation>
    <scope>NUCLEOTIDE SEQUENCE [LARGE SCALE GENOMIC DNA]</scope>
    <source>
        <strain evidence="4">JCM 10977</strain>
    </source>
</reference>
<keyword evidence="1" id="KW-0812">Transmembrane</keyword>
<feature type="chain" id="PRO_5045904513" evidence="2">
    <location>
        <begin position="19"/>
        <end position="630"/>
    </location>
</feature>
<proteinExistence type="predicted"/>
<comment type="caution">
    <text evidence="3">The sequence shown here is derived from an EMBL/GenBank/DDBJ whole genome shotgun (WGS) entry which is preliminary data.</text>
</comment>
<gene>
    <name evidence="3" type="ORF">GCM10009554_40720</name>
</gene>
<organism evidence="3 4">
    <name type="scientific">Kribbella koreensis</name>
    <dbReference type="NCBI Taxonomy" id="57909"/>
    <lineage>
        <taxon>Bacteria</taxon>
        <taxon>Bacillati</taxon>
        <taxon>Actinomycetota</taxon>
        <taxon>Actinomycetes</taxon>
        <taxon>Propionibacteriales</taxon>
        <taxon>Kribbellaceae</taxon>
        <taxon>Kribbella</taxon>
    </lineage>
</organism>
<keyword evidence="2" id="KW-0732">Signal</keyword>
<evidence type="ECO:0000256" key="1">
    <source>
        <dbReference type="SAM" id="Phobius"/>
    </source>
</evidence>
<keyword evidence="1" id="KW-0472">Membrane</keyword>